<dbReference type="EMBL" id="JAHWXP010000002">
    <property type="protein sequence ID" value="MBY8336803.1"/>
    <property type="molecule type" value="Genomic_DNA"/>
</dbReference>
<accession>A0ABS7PEB0</accession>
<evidence type="ECO:0000256" key="1">
    <source>
        <dbReference type="SAM" id="MobiDB-lite"/>
    </source>
</evidence>
<evidence type="ECO:0000313" key="2">
    <source>
        <dbReference type="EMBL" id="MBY8336803.1"/>
    </source>
</evidence>
<comment type="caution">
    <text evidence="2">The sequence shown here is derived from an EMBL/GenBank/DDBJ whole genome shotgun (WGS) entry which is preliminary data.</text>
</comment>
<keyword evidence="3" id="KW-1185">Reference proteome</keyword>
<dbReference type="Proteomes" id="UP000759298">
    <property type="component" value="Unassembled WGS sequence"/>
</dbReference>
<protein>
    <submittedName>
        <fullName evidence="2">Phage tail assembly chaperone</fullName>
    </submittedName>
</protein>
<gene>
    <name evidence="2" type="ORF">KYN89_07055</name>
</gene>
<evidence type="ECO:0000313" key="3">
    <source>
        <dbReference type="Proteomes" id="UP000759298"/>
    </source>
</evidence>
<dbReference type="Pfam" id="PF09550">
    <property type="entry name" value="Phage_TAC_6"/>
    <property type="match status" value="1"/>
</dbReference>
<reference evidence="2 3" key="1">
    <citation type="submission" date="2021-07" db="EMBL/GenBank/DDBJ databases">
        <title>Alteriqipengyuania abyssalis NZ-12B nov, sp.nov isolated from deep sea sponge in pacific ocean.</title>
        <authorList>
            <person name="Tareen S."/>
            <person name="Wink J."/>
        </authorList>
    </citation>
    <scope>NUCLEOTIDE SEQUENCE [LARGE SCALE GENOMIC DNA]</scope>
    <source>
        <strain evidence="2 3">NZ-12B</strain>
    </source>
</reference>
<organism evidence="2 3">
    <name type="scientific">Alteriqipengyuania abyssalis</name>
    <dbReference type="NCBI Taxonomy" id="2860200"/>
    <lineage>
        <taxon>Bacteria</taxon>
        <taxon>Pseudomonadati</taxon>
        <taxon>Pseudomonadota</taxon>
        <taxon>Alphaproteobacteria</taxon>
        <taxon>Sphingomonadales</taxon>
        <taxon>Erythrobacteraceae</taxon>
        <taxon>Alteriqipengyuania</taxon>
    </lineage>
</organism>
<dbReference type="InterPro" id="IPR019056">
    <property type="entry name" value="Phage_TAC_6"/>
</dbReference>
<feature type="region of interest" description="Disordered" evidence="1">
    <location>
        <begin position="37"/>
        <end position="64"/>
    </location>
</feature>
<name>A0ABS7PEB0_9SPHN</name>
<dbReference type="RefSeq" id="WP_222824434.1">
    <property type="nucleotide sequence ID" value="NZ_JAHWXP010000002.1"/>
</dbReference>
<sequence>MTRAFSPGVPPLAALAAQALGWTPEAFWNATPAELAAALGPTSPTGDGVDRSDLDSLMEQYPDA</sequence>
<proteinExistence type="predicted"/>